<proteinExistence type="predicted"/>
<dbReference type="Proteomes" id="UP000308600">
    <property type="component" value="Unassembled WGS sequence"/>
</dbReference>
<gene>
    <name evidence="1" type="ORF">BDN72DRAFT_777098</name>
</gene>
<accession>A0ACD3A9V0</accession>
<feature type="non-terminal residue" evidence="1">
    <location>
        <position position="1"/>
    </location>
</feature>
<evidence type="ECO:0000313" key="2">
    <source>
        <dbReference type="Proteomes" id="UP000308600"/>
    </source>
</evidence>
<keyword evidence="2" id="KW-1185">Reference proteome</keyword>
<name>A0ACD3A9V0_9AGAR</name>
<protein>
    <submittedName>
        <fullName evidence="1">Uncharacterized protein</fullName>
    </submittedName>
</protein>
<organism evidence="1 2">
    <name type="scientific">Pluteus cervinus</name>
    <dbReference type="NCBI Taxonomy" id="181527"/>
    <lineage>
        <taxon>Eukaryota</taxon>
        <taxon>Fungi</taxon>
        <taxon>Dikarya</taxon>
        <taxon>Basidiomycota</taxon>
        <taxon>Agaricomycotina</taxon>
        <taxon>Agaricomycetes</taxon>
        <taxon>Agaricomycetidae</taxon>
        <taxon>Agaricales</taxon>
        <taxon>Pluteineae</taxon>
        <taxon>Pluteaceae</taxon>
        <taxon>Pluteus</taxon>
    </lineage>
</organism>
<evidence type="ECO:0000313" key="1">
    <source>
        <dbReference type="EMBL" id="TFK62394.1"/>
    </source>
</evidence>
<dbReference type="EMBL" id="ML208584">
    <property type="protein sequence ID" value="TFK62394.1"/>
    <property type="molecule type" value="Genomic_DNA"/>
</dbReference>
<reference evidence="1 2" key="1">
    <citation type="journal article" date="2019" name="Nat. Ecol. Evol.">
        <title>Megaphylogeny resolves global patterns of mushroom evolution.</title>
        <authorList>
            <person name="Varga T."/>
            <person name="Krizsan K."/>
            <person name="Foldi C."/>
            <person name="Dima B."/>
            <person name="Sanchez-Garcia M."/>
            <person name="Sanchez-Ramirez S."/>
            <person name="Szollosi G.J."/>
            <person name="Szarkandi J.G."/>
            <person name="Papp V."/>
            <person name="Albert L."/>
            <person name="Andreopoulos W."/>
            <person name="Angelini C."/>
            <person name="Antonin V."/>
            <person name="Barry K.W."/>
            <person name="Bougher N.L."/>
            <person name="Buchanan P."/>
            <person name="Buyck B."/>
            <person name="Bense V."/>
            <person name="Catcheside P."/>
            <person name="Chovatia M."/>
            <person name="Cooper J."/>
            <person name="Damon W."/>
            <person name="Desjardin D."/>
            <person name="Finy P."/>
            <person name="Geml J."/>
            <person name="Haridas S."/>
            <person name="Hughes K."/>
            <person name="Justo A."/>
            <person name="Karasinski D."/>
            <person name="Kautmanova I."/>
            <person name="Kiss B."/>
            <person name="Kocsube S."/>
            <person name="Kotiranta H."/>
            <person name="LaButti K.M."/>
            <person name="Lechner B.E."/>
            <person name="Liimatainen K."/>
            <person name="Lipzen A."/>
            <person name="Lukacs Z."/>
            <person name="Mihaltcheva S."/>
            <person name="Morgado L.N."/>
            <person name="Niskanen T."/>
            <person name="Noordeloos M.E."/>
            <person name="Ohm R.A."/>
            <person name="Ortiz-Santana B."/>
            <person name="Ovrebo C."/>
            <person name="Racz N."/>
            <person name="Riley R."/>
            <person name="Savchenko A."/>
            <person name="Shiryaev A."/>
            <person name="Soop K."/>
            <person name="Spirin V."/>
            <person name="Szebenyi C."/>
            <person name="Tomsovsky M."/>
            <person name="Tulloss R.E."/>
            <person name="Uehling J."/>
            <person name="Grigoriev I.V."/>
            <person name="Vagvolgyi C."/>
            <person name="Papp T."/>
            <person name="Martin F.M."/>
            <person name="Miettinen O."/>
            <person name="Hibbett D.S."/>
            <person name="Nagy L.G."/>
        </authorList>
    </citation>
    <scope>NUCLEOTIDE SEQUENCE [LARGE SCALE GENOMIC DNA]</scope>
    <source>
        <strain evidence="1 2">NL-1719</strain>
    </source>
</reference>
<sequence length="111" mass="12558">VLYESVTSFWPLWAGCASEEQYWQLVTNSLKKFEVLGGLVSGTVESRGKISLDRPTMGLSVSVSPPVLISNVVNFCVSYAWPPHQIMTWVGLERYGYLGEAQRLAYRFLYM</sequence>